<dbReference type="Gene3D" id="1.25.10.10">
    <property type="entry name" value="Leucine-rich Repeat Variant"/>
    <property type="match status" value="1"/>
</dbReference>
<dbReference type="GO" id="GO:0005874">
    <property type="term" value="C:microtubule"/>
    <property type="evidence" value="ECO:0007669"/>
    <property type="project" value="InterPro"/>
</dbReference>
<comment type="caution">
    <text evidence="4">The sequence shown here is derived from an EMBL/GenBank/DDBJ whole genome shotgun (WGS) entry which is preliminary data.</text>
</comment>
<dbReference type="InterPro" id="IPR057600">
    <property type="entry name" value="TORTIFOLIA1/SINE1-2_N"/>
</dbReference>
<keyword evidence="2" id="KW-0472">Membrane</keyword>
<evidence type="ECO:0000313" key="4">
    <source>
        <dbReference type="EMBL" id="KAH7281019.1"/>
    </source>
</evidence>
<dbReference type="GO" id="GO:0008017">
    <property type="term" value="F:microtubule binding"/>
    <property type="evidence" value="ECO:0007669"/>
    <property type="project" value="InterPro"/>
</dbReference>
<name>A0A8T2QB31_CERRI</name>
<dbReference type="SUPFAM" id="SSF48371">
    <property type="entry name" value="ARM repeat"/>
    <property type="match status" value="1"/>
</dbReference>
<feature type="region of interest" description="Disordered" evidence="1">
    <location>
        <begin position="1"/>
        <end position="27"/>
    </location>
</feature>
<dbReference type="InterPro" id="IPR016024">
    <property type="entry name" value="ARM-type_fold"/>
</dbReference>
<dbReference type="Proteomes" id="UP000825935">
    <property type="component" value="Chromosome 36"/>
</dbReference>
<keyword evidence="5" id="KW-1185">Reference proteome</keyword>
<dbReference type="Pfam" id="PF24714">
    <property type="entry name" value="TOR1L1_N"/>
    <property type="match status" value="1"/>
</dbReference>
<accession>A0A8T2QB31</accession>
<dbReference type="OrthoDB" id="611190at2759"/>
<gene>
    <name evidence="4" type="ORF">KP509_36G025800</name>
</gene>
<dbReference type="PANTHER" id="PTHR31355:SF4">
    <property type="entry name" value="TOG DOMAIN-CONTAINING PROTEIN"/>
    <property type="match status" value="1"/>
</dbReference>
<organism evidence="4 5">
    <name type="scientific">Ceratopteris richardii</name>
    <name type="common">Triangle waterfern</name>
    <dbReference type="NCBI Taxonomy" id="49495"/>
    <lineage>
        <taxon>Eukaryota</taxon>
        <taxon>Viridiplantae</taxon>
        <taxon>Streptophyta</taxon>
        <taxon>Embryophyta</taxon>
        <taxon>Tracheophyta</taxon>
        <taxon>Polypodiopsida</taxon>
        <taxon>Polypodiidae</taxon>
        <taxon>Polypodiales</taxon>
        <taxon>Pteridineae</taxon>
        <taxon>Pteridaceae</taxon>
        <taxon>Parkerioideae</taxon>
        <taxon>Ceratopteris</taxon>
    </lineage>
</organism>
<proteinExistence type="predicted"/>
<sequence length="808" mass="88252">MVKRQSSSPSPAGMTGQSTVTTPSPNAASQLSMQLKQDLAMLAHKDPDTRRSSMEALKIFIEEELNLRTMSAFLEQLSGETGKSSGFYAMSLFAEVARVHKEAIVPFIPRIMAAVLRNLASSSGGAGYTNNLHQACAKVVASVARYAIEPDSNRAPSSSATDVLDSLCQPLLELLSSNVEPVAVGSATCLQAIIEADNWTLATPELIHDVCCGTTISLAEKAKHSVSHIHLARSLAKSNPAALQEYATSLLRVGVHVLVSTGENAPGYGTWQQRAGAAQLLASVIDCVDHRVLASELAFTLKALEKCRLDKMPTVRQAVGEALKAAKNINLKTDPLFIQDGQVEVNAVHSSLPCNMLNGTQKHTRHKKNGAKSEETSESILTSNNIFMNSHDSELVLYGSSPSSSITSVSTTAENSNDMTGYSTLLLSNKPSLFPPSMDKYVTESNSSFVLAHRSSLDFKENSPLHLEVEDGSALSKSTDSNYLLYSSKEKISEGLDEDELIMDSADDHVFMEEYECNKFLEEDCAEGDAFEANSSLEKDVHTKEMPKPDETTYFSPVEDKHSSDCISIGVNNQHASYHQKLPYSQAAKNYIPADNFLIFSTPRRLVRSLQSANSTPELKSSPEKNGGLELDYETLSESGWSVRDNPIAGDNDDGDVPGDLSIYSRREMITRSMELEEPATLSHNERTSELINSIQKVTRTDHMDEANGTECESLNSVCTGGSYDGFAAKQYAYQEIGLSSPLEDKGIRGSLKPGKSRSWTCASVLRKVQFCVEWFLVCTLLLVLTFTILIVFLSMKRQHDLHRLVPT</sequence>
<evidence type="ECO:0000256" key="1">
    <source>
        <dbReference type="SAM" id="MobiDB-lite"/>
    </source>
</evidence>
<evidence type="ECO:0000256" key="2">
    <source>
        <dbReference type="SAM" id="Phobius"/>
    </source>
</evidence>
<keyword evidence="2" id="KW-1133">Transmembrane helix</keyword>
<dbReference type="InterPro" id="IPR033337">
    <property type="entry name" value="TORTIFOLIA1/SINE1-2"/>
</dbReference>
<keyword evidence="2" id="KW-0812">Transmembrane</keyword>
<reference evidence="4" key="1">
    <citation type="submission" date="2021-08" db="EMBL/GenBank/DDBJ databases">
        <title>WGS assembly of Ceratopteris richardii.</title>
        <authorList>
            <person name="Marchant D.B."/>
            <person name="Chen G."/>
            <person name="Jenkins J."/>
            <person name="Shu S."/>
            <person name="Leebens-Mack J."/>
            <person name="Grimwood J."/>
            <person name="Schmutz J."/>
            <person name="Soltis P."/>
            <person name="Soltis D."/>
            <person name="Chen Z.-H."/>
        </authorList>
    </citation>
    <scope>NUCLEOTIDE SEQUENCE</scope>
    <source>
        <strain evidence="4">Whitten #5841</strain>
        <tissue evidence="4">Leaf</tissue>
    </source>
</reference>
<dbReference type="OMA" id="CERELCH"/>
<evidence type="ECO:0000313" key="5">
    <source>
        <dbReference type="Proteomes" id="UP000825935"/>
    </source>
</evidence>
<protein>
    <recommendedName>
        <fullName evidence="3">TORTIFOLIA1/SINE1-2 N-terminal domain-containing protein</fullName>
    </recommendedName>
</protein>
<feature type="region of interest" description="Disordered" evidence="1">
    <location>
        <begin position="356"/>
        <end position="376"/>
    </location>
</feature>
<dbReference type="EMBL" id="CM035441">
    <property type="protein sequence ID" value="KAH7281019.1"/>
    <property type="molecule type" value="Genomic_DNA"/>
</dbReference>
<feature type="transmembrane region" description="Helical" evidence="2">
    <location>
        <begin position="775"/>
        <end position="794"/>
    </location>
</feature>
<dbReference type="InterPro" id="IPR011989">
    <property type="entry name" value="ARM-like"/>
</dbReference>
<dbReference type="PANTHER" id="PTHR31355">
    <property type="entry name" value="MICROTUBULE-ASSOCIATED PROTEIN TORTIFOLIA1"/>
    <property type="match status" value="1"/>
</dbReference>
<feature type="domain" description="TORTIFOLIA1/SINE1-2 N-terminal" evidence="3">
    <location>
        <begin position="44"/>
        <end position="327"/>
    </location>
</feature>
<evidence type="ECO:0000259" key="3">
    <source>
        <dbReference type="Pfam" id="PF24714"/>
    </source>
</evidence>
<dbReference type="AlphaFoldDB" id="A0A8T2QB31"/>